<proteinExistence type="predicted"/>
<dbReference type="Proteomes" id="UP000680634">
    <property type="component" value="Unassembled WGS sequence"/>
</dbReference>
<dbReference type="EMBL" id="JAERKB010000008">
    <property type="protein sequence ID" value="MBS0969839.1"/>
    <property type="molecule type" value="Genomic_DNA"/>
</dbReference>
<feature type="transmembrane region" description="Helical" evidence="1">
    <location>
        <begin position="30"/>
        <end position="51"/>
    </location>
</feature>
<organism evidence="2 3">
    <name type="scientific">Nissabacter archeti</name>
    <dbReference type="NCBI Taxonomy" id="1917880"/>
    <lineage>
        <taxon>Bacteria</taxon>
        <taxon>Pseudomonadati</taxon>
        <taxon>Pseudomonadota</taxon>
        <taxon>Gammaproteobacteria</taxon>
        <taxon>Enterobacterales</taxon>
        <taxon>Yersiniaceae</taxon>
        <taxon>Nissabacter</taxon>
    </lineage>
</organism>
<gene>
    <name evidence="2" type="ORF">JK232_13130</name>
</gene>
<comment type="caution">
    <text evidence="2">The sequence shown here is derived from an EMBL/GenBank/DDBJ whole genome shotgun (WGS) entry which is preliminary data.</text>
</comment>
<reference evidence="3" key="1">
    <citation type="submission" date="2023-07" db="EMBL/GenBank/DDBJ databases">
        <title>Genome-inferred correspondence between phylogeny and metabolic traits in the wild Drosophila gut microbiome.</title>
        <authorList>
            <person name="Bueno E."/>
            <person name="Blow F."/>
            <person name="Douglas A.E."/>
        </authorList>
    </citation>
    <scope>NUCLEOTIDE SEQUENCE [LARGE SCALE GENOMIC DNA]</scope>
    <source>
        <strain evidence="3">JGM97</strain>
    </source>
</reference>
<evidence type="ECO:0000313" key="3">
    <source>
        <dbReference type="Proteomes" id="UP000680634"/>
    </source>
</evidence>
<sequence>MSTFTIIAIPMMVVGLVMLTLAATMKNQTFLIVGGVFITSSFVNAVIGMSVS</sequence>
<evidence type="ECO:0000313" key="2">
    <source>
        <dbReference type="EMBL" id="MBS0969839.1"/>
    </source>
</evidence>
<keyword evidence="3" id="KW-1185">Reference proteome</keyword>
<evidence type="ECO:0000256" key="1">
    <source>
        <dbReference type="SAM" id="Phobius"/>
    </source>
</evidence>
<protein>
    <submittedName>
        <fullName evidence="2">Uncharacterized protein</fullName>
    </submittedName>
</protein>
<keyword evidence="1" id="KW-1133">Transmembrane helix</keyword>
<dbReference type="RefSeq" id="WP_165699063.1">
    <property type="nucleotide sequence ID" value="NZ_FQXW01000001.1"/>
</dbReference>
<feature type="transmembrane region" description="Helical" evidence="1">
    <location>
        <begin position="6"/>
        <end position="23"/>
    </location>
</feature>
<keyword evidence="1" id="KW-0472">Membrane</keyword>
<name>A0ABS5JIN1_9GAMM</name>
<accession>A0ABS5JIN1</accession>
<keyword evidence="1" id="KW-0812">Transmembrane</keyword>